<feature type="transmembrane region" description="Helical" evidence="8">
    <location>
        <begin position="209"/>
        <end position="227"/>
    </location>
</feature>
<dbReference type="GO" id="GO:0000329">
    <property type="term" value="C:fungal-type vacuole membrane"/>
    <property type="evidence" value="ECO:0007669"/>
    <property type="project" value="TreeGrafter"/>
</dbReference>
<feature type="transmembrane region" description="Helical" evidence="8">
    <location>
        <begin position="265"/>
        <end position="283"/>
    </location>
</feature>
<evidence type="ECO:0000256" key="6">
    <source>
        <dbReference type="ARBA" id="ARBA00023065"/>
    </source>
</evidence>
<evidence type="ECO:0000313" key="11">
    <source>
        <dbReference type="Proteomes" id="UP001172159"/>
    </source>
</evidence>
<evidence type="ECO:0000256" key="7">
    <source>
        <dbReference type="ARBA" id="ARBA00023136"/>
    </source>
</evidence>
<gene>
    <name evidence="10" type="ORF">B0T21DRAFT_395124</name>
</gene>
<comment type="subcellular location">
    <subcellularLocation>
        <location evidence="1">Endomembrane system</location>
        <topology evidence="1">Multi-pass membrane protein</topology>
    </subcellularLocation>
</comment>
<evidence type="ECO:0000256" key="3">
    <source>
        <dbReference type="ARBA" id="ARBA00022448"/>
    </source>
</evidence>
<feature type="transmembrane region" description="Helical" evidence="8">
    <location>
        <begin position="444"/>
        <end position="465"/>
    </location>
</feature>
<organism evidence="10 11">
    <name type="scientific">Apiosordaria backusii</name>
    <dbReference type="NCBI Taxonomy" id="314023"/>
    <lineage>
        <taxon>Eukaryota</taxon>
        <taxon>Fungi</taxon>
        <taxon>Dikarya</taxon>
        <taxon>Ascomycota</taxon>
        <taxon>Pezizomycotina</taxon>
        <taxon>Sordariomycetes</taxon>
        <taxon>Sordariomycetidae</taxon>
        <taxon>Sordariales</taxon>
        <taxon>Lasiosphaeriaceae</taxon>
        <taxon>Apiosordaria</taxon>
    </lineage>
</organism>
<evidence type="ECO:0000256" key="8">
    <source>
        <dbReference type="SAM" id="Phobius"/>
    </source>
</evidence>
<dbReference type="Pfam" id="PF01699">
    <property type="entry name" value="Na_Ca_ex"/>
    <property type="match status" value="2"/>
</dbReference>
<feature type="transmembrane region" description="Helical" evidence="8">
    <location>
        <begin position="163"/>
        <end position="188"/>
    </location>
</feature>
<evidence type="ECO:0000256" key="1">
    <source>
        <dbReference type="ARBA" id="ARBA00004127"/>
    </source>
</evidence>
<sequence length="499" mass="55109">MAAPRTNGIHVADANHDETAPLIPNINHHHDHHRHNNMTLFPIPHEGESGRTGFHPRHFLVVLWRSSCHISSLVNILWPFVPLALIFRIFFSESHPLWTFALSYIGMIPSANLLGFAGQELARKMPKVAGILIETTFGSIVEIILFVVLIVNHDEDDEEANLIPVVQAAILGSILTNLLLCLGLCFFFGGFRHVRQRFHAIVSEVGSGLLLVAAFGLLIPSAFYSALKSEASVVELVLGAGAKIIMPLQHDEFTLGKLEDDVLQISRATSIALIFSFFMYIWFCASSQHSIFDEVIEADEHRDADRLADMEKPKFTATEAVVALVISLVCVTALLIFLVDEIEHVVHSGVPDQFLGLILLPLVEKAAEHLTAIDEAWDGVINVALYHCLGPSIQTALFNGPLVVIVGWALGKPMDLNFEIFMIGLLVLSILVVGNFLRDGESNWLEGALLVIVYVITAIACWYYPNPDVASSNGLETLEMLNRTTTDALRQLKQLLENI</sequence>
<feature type="transmembrane region" description="Helical" evidence="8">
    <location>
        <begin position="128"/>
        <end position="151"/>
    </location>
</feature>
<proteinExistence type="inferred from homology"/>
<dbReference type="GO" id="GO:0015369">
    <property type="term" value="F:calcium:proton antiporter activity"/>
    <property type="evidence" value="ECO:0007669"/>
    <property type="project" value="TreeGrafter"/>
</dbReference>
<evidence type="ECO:0000256" key="5">
    <source>
        <dbReference type="ARBA" id="ARBA00022989"/>
    </source>
</evidence>
<evidence type="ECO:0000313" key="10">
    <source>
        <dbReference type="EMBL" id="KAK0723625.1"/>
    </source>
</evidence>
<feature type="domain" description="Sodium/calcium exchanger membrane region" evidence="9">
    <location>
        <begin position="96"/>
        <end position="283"/>
    </location>
</feature>
<dbReference type="PANTHER" id="PTHR31503">
    <property type="entry name" value="VACUOLAR CALCIUM ION TRANSPORTER"/>
    <property type="match status" value="1"/>
</dbReference>
<keyword evidence="3" id="KW-0813">Transport</keyword>
<name>A0AA40AX57_9PEZI</name>
<feature type="transmembrane region" description="Helical" evidence="8">
    <location>
        <begin position="73"/>
        <end position="91"/>
    </location>
</feature>
<keyword evidence="11" id="KW-1185">Reference proteome</keyword>
<protein>
    <recommendedName>
        <fullName evidence="9">Sodium/calcium exchanger membrane region domain-containing protein</fullName>
    </recommendedName>
</protein>
<reference evidence="10" key="1">
    <citation type="submission" date="2023-06" db="EMBL/GenBank/DDBJ databases">
        <title>Genome-scale phylogeny and comparative genomics of the fungal order Sordariales.</title>
        <authorList>
            <consortium name="Lawrence Berkeley National Laboratory"/>
            <person name="Hensen N."/>
            <person name="Bonometti L."/>
            <person name="Westerberg I."/>
            <person name="Brannstrom I.O."/>
            <person name="Guillou S."/>
            <person name="Cros-Aarteil S."/>
            <person name="Calhoun S."/>
            <person name="Haridas S."/>
            <person name="Kuo A."/>
            <person name="Mondo S."/>
            <person name="Pangilinan J."/>
            <person name="Riley R."/>
            <person name="Labutti K."/>
            <person name="Andreopoulos B."/>
            <person name="Lipzen A."/>
            <person name="Chen C."/>
            <person name="Yanf M."/>
            <person name="Daum C."/>
            <person name="Ng V."/>
            <person name="Clum A."/>
            <person name="Steindorff A."/>
            <person name="Ohm R."/>
            <person name="Martin F."/>
            <person name="Silar P."/>
            <person name="Natvig D."/>
            <person name="Lalanne C."/>
            <person name="Gautier V."/>
            <person name="Ament-Velasquez S.L."/>
            <person name="Kruys A."/>
            <person name="Hutchinson M.I."/>
            <person name="Powell A.J."/>
            <person name="Barry K."/>
            <person name="Miller A.N."/>
            <person name="Grigoriev I.V."/>
            <person name="Debuchy R."/>
            <person name="Gladieux P."/>
            <person name="Thoren M.H."/>
            <person name="Johannesson H."/>
        </authorList>
    </citation>
    <scope>NUCLEOTIDE SEQUENCE</scope>
    <source>
        <strain evidence="10">CBS 540.89</strain>
    </source>
</reference>
<evidence type="ECO:0000259" key="9">
    <source>
        <dbReference type="Pfam" id="PF01699"/>
    </source>
</evidence>
<comment type="similarity">
    <text evidence="2">Belongs to the Ca(2+):cation antiporter (CaCA) (TC 2.A.19) family.</text>
</comment>
<dbReference type="InterPro" id="IPR004713">
    <property type="entry name" value="CaH_exchang"/>
</dbReference>
<keyword evidence="5 8" id="KW-1133">Transmembrane helix</keyword>
<evidence type="ECO:0000256" key="4">
    <source>
        <dbReference type="ARBA" id="ARBA00022692"/>
    </source>
</evidence>
<comment type="caution">
    <text evidence="10">The sequence shown here is derived from an EMBL/GenBank/DDBJ whole genome shotgun (WGS) entry which is preliminary data.</text>
</comment>
<accession>A0AA40AX57</accession>
<feature type="domain" description="Sodium/calcium exchanger membrane region" evidence="9">
    <location>
        <begin position="320"/>
        <end position="460"/>
    </location>
</feature>
<evidence type="ECO:0000256" key="2">
    <source>
        <dbReference type="ARBA" id="ARBA00008170"/>
    </source>
</evidence>
<keyword evidence="4 8" id="KW-0812">Transmembrane</keyword>
<dbReference type="Proteomes" id="UP001172159">
    <property type="component" value="Unassembled WGS sequence"/>
</dbReference>
<dbReference type="Gene3D" id="1.20.1420.30">
    <property type="entry name" value="NCX, central ion-binding region"/>
    <property type="match status" value="2"/>
</dbReference>
<feature type="transmembrane region" description="Helical" evidence="8">
    <location>
        <begin position="320"/>
        <end position="339"/>
    </location>
</feature>
<dbReference type="PANTHER" id="PTHR31503:SF14">
    <property type="entry name" value="VACUOLAR CALCIUM ION TRANSPORTER"/>
    <property type="match status" value="1"/>
</dbReference>
<dbReference type="InterPro" id="IPR004837">
    <property type="entry name" value="NaCa_Exmemb"/>
</dbReference>
<dbReference type="AlphaFoldDB" id="A0AA40AX57"/>
<feature type="transmembrane region" description="Helical" evidence="8">
    <location>
        <begin position="420"/>
        <end position="437"/>
    </location>
</feature>
<feature type="transmembrane region" description="Helical" evidence="8">
    <location>
        <begin position="97"/>
        <end position="116"/>
    </location>
</feature>
<dbReference type="GO" id="GO:0006874">
    <property type="term" value="P:intracellular calcium ion homeostasis"/>
    <property type="evidence" value="ECO:0007669"/>
    <property type="project" value="TreeGrafter"/>
</dbReference>
<dbReference type="InterPro" id="IPR044880">
    <property type="entry name" value="NCX_ion-bd_dom_sf"/>
</dbReference>
<dbReference type="GO" id="GO:0012505">
    <property type="term" value="C:endomembrane system"/>
    <property type="evidence" value="ECO:0007669"/>
    <property type="project" value="UniProtKB-SubCell"/>
</dbReference>
<keyword evidence="7 8" id="KW-0472">Membrane</keyword>
<dbReference type="EMBL" id="JAUKTV010000011">
    <property type="protein sequence ID" value="KAK0723625.1"/>
    <property type="molecule type" value="Genomic_DNA"/>
</dbReference>
<keyword evidence="6" id="KW-0406">Ion transport</keyword>